<feature type="compositionally biased region" description="Basic and acidic residues" evidence="1">
    <location>
        <begin position="1"/>
        <end position="11"/>
    </location>
</feature>
<accession>A0ABT7LSZ8</accession>
<comment type="caution">
    <text evidence="2">The sequence shown here is derived from an EMBL/GenBank/DDBJ whole genome shotgun (WGS) entry which is preliminary data.</text>
</comment>
<evidence type="ECO:0000313" key="3">
    <source>
        <dbReference type="Proteomes" id="UP001238603"/>
    </source>
</evidence>
<gene>
    <name evidence="2" type="ORF">QRD43_22110</name>
</gene>
<dbReference type="Proteomes" id="UP001238603">
    <property type="component" value="Unassembled WGS sequence"/>
</dbReference>
<evidence type="ECO:0000313" key="2">
    <source>
        <dbReference type="EMBL" id="MDL5034616.1"/>
    </source>
</evidence>
<proteinExistence type="predicted"/>
<dbReference type="EMBL" id="JASVDS010000010">
    <property type="protein sequence ID" value="MDL5034616.1"/>
    <property type="molecule type" value="Genomic_DNA"/>
</dbReference>
<name>A0ABT7LSZ8_9BURK</name>
<reference evidence="2 3" key="1">
    <citation type="submission" date="2023-06" db="EMBL/GenBank/DDBJ databases">
        <title>Pelomonas sp. APW6 16S ribosomal RNA gene genome sequencing and assembly.</title>
        <authorList>
            <person name="Woo H."/>
        </authorList>
    </citation>
    <scope>NUCLEOTIDE SEQUENCE [LARGE SCALE GENOMIC DNA]</scope>
    <source>
        <strain evidence="2 3">APW6</strain>
    </source>
</reference>
<keyword evidence="3" id="KW-1185">Reference proteome</keyword>
<feature type="region of interest" description="Disordered" evidence="1">
    <location>
        <begin position="1"/>
        <end position="23"/>
    </location>
</feature>
<protein>
    <submittedName>
        <fullName evidence="2">Uncharacterized protein</fullName>
    </submittedName>
</protein>
<sequence>MSEDPASDRRTSPSPGAPHIPTTVRNAPLWANKVSVIPAGMTRPLGWPQSVRVAPTGIRTGTFTHRLTKIGKVKPRGAVRVAGCDAQREHQGLNAQAVGIQRLGGRVKTVDADIRHMGCCAQGIFPMHFLGALNLAGAIRAVMLMVS</sequence>
<evidence type="ECO:0000256" key="1">
    <source>
        <dbReference type="SAM" id="MobiDB-lite"/>
    </source>
</evidence>
<dbReference type="RefSeq" id="WP_285984689.1">
    <property type="nucleotide sequence ID" value="NZ_JASVDS010000010.1"/>
</dbReference>
<organism evidence="2 3">
    <name type="scientific">Roseateles subflavus</name>
    <dbReference type="NCBI Taxonomy" id="3053353"/>
    <lineage>
        <taxon>Bacteria</taxon>
        <taxon>Pseudomonadati</taxon>
        <taxon>Pseudomonadota</taxon>
        <taxon>Betaproteobacteria</taxon>
        <taxon>Burkholderiales</taxon>
        <taxon>Sphaerotilaceae</taxon>
        <taxon>Roseateles</taxon>
    </lineage>
</organism>